<proteinExistence type="predicted"/>
<evidence type="ECO:0000313" key="1">
    <source>
        <dbReference type="EMBL" id="MED6149192.1"/>
    </source>
</evidence>
<gene>
    <name evidence="1" type="ORF">PIB30_060110</name>
</gene>
<dbReference type="Proteomes" id="UP001341840">
    <property type="component" value="Unassembled WGS sequence"/>
</dbReference>
<accession>A0ABU6TK85</accession>
<reference evidence="1 2" key="1">
    <citation type="journal article" date="2023" name="Plants (Basel)">
        <title>Bridging the Gap: Combining Genomics and Transcriptomics Approaches to Understand Stylosanthes scabra, an Orphan Legume from the Brazilian Caatinga.</title>
        <authorList>
            <person name="Ferreira-Neto J.R.C."/>
            <person name="da Silva M.D."/>
            <person name="Binneck E."/>
            <person name="de Melo N.F."/>
            <person name="da Silva R.H."/>
            <person name="de Melo A.L.T.M."/>
            <person name="Pandolfi V."/>
            <person name="Bustamante F.O."/>
            <person name="Brasileiro-Vidal A.C."/>
            <person name="Benko-Iseppon A.M."/>
        </authorList>
    </citation>
    <scope>NUCLEOTIDE SEQUENCE [LARGE SCALE GENOMIC DNA]</scope>
    <source>
        <tissue evidence="1">Leaves</tissue>
    </source>
</reference>
<evidence type="ECO:0000313" key="2">
    <source>
        <dbReference type="Proteomes" id="UP001341840"/>
    </source>
</evidence>
<keyword evidence="2" id="KW-1185">Reference proteome</keyword>
<name>A0ABU6TK85_9FABA</name>
<dbReference type="EMBL" id="JASCZI010091148">
    <property type="protein sequence ID" value="MED6149192.1"/>
    <property type="molecule type" value="Genomic_DNA"/>
</dbReference>
<sequence>MVLPPNSISHFSFSLQTEVVGYSVSCPLVVPAVGVSCSRRSTIRSPWPSTSPVRVLCKLTSTVASPVFCRPSLRSVRLFRLQLRRISWNLEYDDTYVFDA</sequence>
<organism evidence="1 2">
    <name type="scientific">Stylosanthes scabra</name>
    <dbReference type="NCBI Taxonomy" id="79078"/>
    <lineage>
        <taxon>Eukaryota</taxon>
        <taxon>Viridiplantae</taxon>
        <taxon>Streptophyta</taxon>
        <taxon>Embryophyta</taxon>
        <taxon>Tracheophyta</taxon>
        <taxon>Spermatophyta</taxon>
        <taxon>Magnoliopsida</taxon>
        <taxon>eudicotyledons</taxon>
        <taxon>Gunneridae</taxon>
        <taxon>Pentapetalae</taxon>
        <taxon>rosids</taxon>
        <taxon>fabids</taxon>
        <taxon>Fabales</taxon>
        <taxon>Fabaceae</taxon>
        <taxon>Papilionoideae</taxon>
        <taxon>50 kb inversion clade</taxon>
        <taxon>dalbergioids sensu lato</taxon>
        <taxon>Dalbergieae</taxon>
        <taxon>Pterocarpus clade</taxon>
        <taxon>Stylosanthes</taxon>
    </lineage>
</organism>
<comment type="caution">
    <text evidence="1">The sequence shown here is derived from an EMBL/GenBank/DDBJ whole genome shotgun (WGS) entry which is preliminary data.</text>
</comment>
<protein>
    <submittedName>
        <fullName evidence="1">Uncharacterized protein</fullName>
    </submittedName>
</protein>